<dbReference type="GO" id="GO:0016491">
    <property type="term" value="F:oxidoreductase activity"/>
    <property type="evidence" value="ECO:0007669"/>
    <property type="project" value="InterPro"/>
</dbReference>
<accession>A0A4Q7J7D7</accession>
<keyword evidence="4" id="KW-1185">Reference proteome</keyword>
<dbReference type="Pfam" id="PF04075">
    <property type="entry name" value="F420H2_quin_red"/>
    <property type="match status" value="1"/>
</dbReference>
<organism evidence="3 4">
    <name type="scientific">Amycolatopsis suaedae</name>
    <dbReference type="NCBI Taxonomy" id="2510978"/>
    <lineage>
        <taxon>Bacteria</taxon>
        <taxon>Bacillati</taxon>
        <taxon>Actinomycetota</taxon>
        <taxon>Actinomycetes</taxon>
        <taxon>Pseudonocardiales</taxon>
        <taxon>Pseudonocardiaceae</taxon>
        <taxon>Amycolatopsis</taxon>
    </lineage>
</organism>
<comment type="catalytic activity">
    <reaction evidence="2">
        <text>oxidized coenzyme F420-(gamma-L-Glu)(n) + a quinol + H(+) = reduced coenzyme F420-(gamma-L-Glu)(n) + a quinone</text>
        <dbReference type="Rhea" id="RHEA:39663"/>
        <dbReference type="Rhea" id="RHEA-COMP:12939"/>
        <dbReference type="Rhea" id="RHEA-COMP:14378"/>
        <dbReference type="ChEBI" id="CHEBI:15378"/>
        <dbReference type="ChEBI" id="CHEBI:24646"/>
        <dbReference type="ChEBI" id="CHEBI:132124"/>
        <dbReference type="ChEBI" id="CHEBI:133980"/>
        <dbReference type="ChEBI" id="CHEBI:139511"/>
    </reaction>
</comment>
<evidence type="ECO:0000256" key="1">
    <source>
        <dbReference type="ARBA" id="ARBA00008710"/>
    </source>
</evidence>
<dbReference type="InterPro" id="IPR012349">
    <property type="entry name" value="Split_barrel_FMN-bd"/>
</dbReference>
<evidence type="ECO:0000256" key="2">
    <source>
        <dbReference type="ARBA" id="ARBA00049106"/>
    </source>
</evidence>
<evidence type="ECO:0000313" key="3">
    <source>
        <dbReference type="EMBL" id="RZQ63079.1"/>
    </source>
</evidence>
<dbReference type="AlphaFoldDB" id="A0A4Q7J7D7"/>
<dbReference type="EMBL" id="SFCC01000007">
    <property type="protein sequence ID" value="RZQ63079.1"/>
    <property type="molecule type" value="Genomic_DNA"/>
</dbReference>
<dbReference type="GO" id="GO:0070967">
    <property type="term" value="F:coenzyme F420 binding"/>
    <property type="evidence" value="ECO:0007669"/>
    <property type="project" value="TreeGrafter"/>
</dbReference>
<dbReference type="NCBIfam" id="TIGR00026">
    <property type="entry name" value="hi_GC_TIGR00026"/>
    <property type="match status" value="1"/>
</dbReference>
<dbReference type="Proteomes" id="UP000292003">
    <property type="component" value="Unassembled WGS sequence"/>
</dbReference>
<sequence length="145" mass="16190">MPHDIALKLMNGVHRVLLKVTGERVGWHVSNMPVLELTTVGRKSGQRRAVMLTTPLHENGRIVVVASRGGDDHHPAWFLNLRDNPDVEVALQGAPARPMRARVATAEERAELWPRIIADHSNYASYQKKTSREIPLVVLEAPEQA</sequence>
<reference evidence="3 4" key="1">
    <citation type="submission" date="2019-02" db="EMBL/GenBank/DDBJ databases">
        <title>Draft genome sequence of Amycolatopsis sp. 8-3EHSu isolated from roots of Suaeda maritima.</title>
        <authorList>
            <person name="Duangmal K."/>
            <person name="Chantavorakit T."/>
        </authorList>
    </citation>
    <scope>NUCLEOTIDE SEQUENCE [LARGE SCALE GENOMIC DNA]</scope>
    <source>
        <strain evidence="3 4">8-3EHSu</strain>
    </source>
</reference>
<dbReference type="PANTHER" id="PTHR39428">
    <property type="entry name" value="F420H(2)-DEPENDENT QUINONE REDUCTASE RV1261C"/>
    <property type="match status" value="1"/>
</dbReference>
<evidence type="ECO:0000313" key="4">
    <source>
        <dbReference type="Proteomes" id="UP000292003"/>
    </source>
</evidence>
<dbReference type="Gene3D" id="2.30.110.10">
    <property type="entry name" value="Electron Transport, Fmn-binding Protein, Chain A"/>
    <property type="match status" value="1"/>
</dbReference>
<dbReference type="InterPro" id="IPR004378">
    <property type="entry name" value="F420H2_quin_Rdtase"/>
</dbReference>
<comment type="similarity">
    <text evidence="1">Belongs to the F420H(2)-dependent quinone reductase family.</text>
</comment>
<protein>
    <submittedName>
        <fullName evidence="3">Nitroreductase family deazaflavin-dependent oxidoreductase</fullName>
    </submittedName>
</protein>
<dbReference type="GO" id="GO:0005886">
    <property type="term" value="C:plasma membrane"/>
    <property type="evidence" value="ECO:0007669"/>
    <property type="project" value="TreeGrafter"/>
</dbReference>
<dbReference type="RefSeq" id="WP_130476083.1">
    <property type="nucleotide sequence ID" value="NZ_SFCC01000007.1"/>
</dbReference>
<dbReference type="PANTHER" id="PTHR39428:SF3">
    <property type="entry name" value="DEAZAFLAVIN-DEPENDENT NITROREDUCTASE"/>
    <property type="match status" value="1"/>
</dbReference>
<proteinExistence type="inferred from homology"/>
<dbReference type="OrthoDB" id="8225825at2"/>
<gene>
    <name evidence="3" type="ORF">EWH70_15435</name>
</gene>
<comment type="caution">
    <text evidence="3">The sequence shown here is derived from an EMBL/GenBank/DDBJ whole genome shotgun (WGS) entry which is preliminary data.</text>
</comment>
<name>A0A4Q7J7D7_9PSEU</name>